<reference evidence="2" key="1">
    <citation type="submission" date="2023-07" db="EMBL/GenBank/DDBJ databases">
        <title>Conexibacter stalactiti sp. nov., isolated from stalactites in a lava cave and emended description of the genus Conexibacter.</title>
        <authorList>
            <person name="Lee S.D."/>
        </authorList>
    </citation>
    <scope>NUCLEOTIDE SEQUENCE [LARGE SCALE GENOMIC DNA]</scope>
    <source>
        <strain evidence="2">KCTC 39840</strain>
    </source>
</reference>
<evidence type="ECO:0000313" key="2">
    <source>
        <dbReference type="Proteomes" id="UP001284601"/>
    </source>
</evidence>
<evidence type="ECO:0000313" key="1">
    <source>
        <dbReference type="EMBL" id="MDW5593162.1"/>
    </source>
</evidence>
<sequence>MPASSAETLQRAVARLYGALGAGDGDGVLALLDPGFEGRIADGMPAGAGLHRGAEAMLRDGWWAIGRAFKVIAEPEGWIACADGRLLVAGTYRGVARGTSAQVNARFAHLWSGGAAGLTALEQWTDTALWCAALNERDPA</sequence>
<dbReference type="Gene3D" id="3.10.450.50">
    <property type="match status" value="1"/>
</dbReference>
<gene>
    <name evidence="1" type="ORF">R7226_02355</name>
</gene>
<name>A0ABU4HIM5_9ACTN</name>
<dbReference type="SUPFAM" id="SSF54427">
    <property type="entry name" value="NTF2-like"/>
    <property type="match status" value="1"/>
</dbReference>
<proteinExistence type="predicted"/>
<reference evidence="1 2" key="2">
    <citation type="submission" date="2023-10" db="EMBL/GenBank/DDBJ databases">
        <authorList>
            <person name="Han X.F."/>
        </authorList>
    </citation>
    <scope>NUCLEOTIDE SEQUENCE [LARGE SCALE GENOMIC DNA]</scope>
    <source>
        <strain evidence="1 2">KCTC 39840</strain>
    </source>
</reference>
<protein>
    <recommendedName>
        <fullName evidence="3">SnoaL-like domain-containing protein</fullName>
    </recommendedName>
</protein>
<organism evidence="1 2">
    <name type="scientific">Conexibacter stalactiti</name>
    <dbReference type="NCBI Taxonomy" id="1940611"/>
    <lineage>
        <taxon>Bacteria</taxon>
        <taxon>Bacillati</taxon>
        <taxon>Actinomycetota</taxon>
        <taxon>Thermoleophilia</taxon>
        <taxon>Solirubrobacterales</taxon>
        <taxon>Conexibacteraceae</taxon>
        <taxon>Conexibacter</taxon>
    </lineage>
</organism>
<dbReference type="InterPro" id="IPR032710">
    <property type="entry name" value="NTF2-like_dom_sf"/>
</dbReference>
<dbReference type="EMBL" id="JAWSTH010000003">
    <property type="protein sequence ID" value="MDW5593162.1"/>
    <property type="molecule type" value="Genomic_DNA"/>
</dbReference>
<evidence type="ECO:0008006" key="3">
    <source>
        <dbReference type="Google" id="ProtNLM"/>
    </source>
</evidence>
<keyword evidence="2" id="KW-1185">Reference proteome</keyword>
<comment type="caution">
    <text evidence="1">The sequence shown here is derived from an EMBL/GenBank/DDBJ whole genome shotgun (WGS) entry which is preliminary data.</text>
</comment>
<dbReference type="RefSeq" id="WP_318595424.1">
    <property type="nucleotide sequence ID" value="NZ_JAWSTH010000003.1"/>
</dbReference>
<dbReference type="Proteomes" id="UP001284601">
    <property type="component" value="Unassembled WGS sequence"/>
</dbReference>
<accession>A0ABU4HIM5</accession>